<dbReference type="Proteomes" id="UP001144673">
    <property type="component" value="Unassembled WGS sequence"/>
</dbReference>
<proteinExistence type="predicted"/>
<dbReference type="AlphaFoldDB" id="A0A9W8QJB3"/>
<evidence type="ECO:0000313" key="2">
    <source>
        <dbReference type="EMBL" id="KAJ4160073.1"/>
    </source>
</evidence>
<evidence type="ECO:0000313" key="3">
    <source>
        <dbReference type="Proteomes" id="UP001144673"/>
    </source>
</evidence>
<protein>
    <submittedName>
        <fullName evidence="2">Uncharacterized protein</fullName>
    </submittedName>
</protein>
<reference evidence="2" key="1">
    <citation type="journal article" date="2023" name="Access Microbiol">
        <title>De-novo genome assembly for Akanthomyces muscarius, a biocontrol agent of insect agricultural pests.</title>
        <authorList>
            <person name="Erdos Z."/>
            <person name="Studholme D.J."/>
            <person name="Raymond B."/>
            <person name="Sharma M."/>
        </authorList>
    </citation>
    <scope>NUCLEOTIDE SEQUENCE</scope>
    <source>
        <strain evidence="2">Ve6</strain>
    </source>
</reference>
<keyword evidence="3" id="KW-1185">Reference proteome</keyword>
<sequence length="160" mass="17286">MKSIPVTGLAALATPQPSDKRATAPPTKEQLCAGFNKDFEACQRETQVCAGEIQSEFNWEKISDCLEKKSPQPTKEQLCVVSTMTLTPIEKCLEEKRPGAVNTDTRTGTSTETSTNDFNADLRVDTNSDGVVDIEGEPDVEGKANWTDTSGAIFLANIGD</sequence>
<accession>A0A9W8QJB3</accession>
<evidence type="ECO:0000256" key="1">
    <source>
        <dbReference type="SAM" id="MobiDB-lite"/>
    </source>
</evidence>
<dbReference type="KEGG" id="amus:LMH87_008003"/>
<feature type="region of interest" description="Disordered" evidence="1">
    <location>
        <begin position="97"/>
        <end position="121"/>
    </location>
</feature>
<dbReference type="GeneID" id="80895162"/>
<gene>
    <name evidence="2" type="ORF">LMH87_008003</name>
</gene>
<dbReference type="EMBL" id="JAJHUN010000003">
    <property type="protein sequence ID" value="KAJ4160073.1"/>
    <property type="molecule type" value="Genomic_DNA"/>
</dbReference>
<feature type="compositionally biased region" description="Low complexity" evidence="1">
    <location>
        <begin position="102"/>
        <end position="117"/>
    </location>
</feature>
<name>A0A9W8QJB3_AKAMU</name>
<comment type="caution">
    <text evidence="2">The sequence shown here is derived from an EMBL/GenBank/DDBJ whole genome shotgun (WGS) entry which is preliminary data.</text>
</comment>
<feature type="region of interest" description="Disordered" evidence="1">
    <location>
        <begin position="1"/>
        <end position="27"/>
    </location>
</feature>
<organism evidence="2 3">
    <name type="scientific">Akanthomyces muscarius</name>
    <name type="common">Entomopathogenic fungus</name>
    <name type="synonym">Lecanicillium muscarium</name>
    <dbReference type="NCBI Taxonomy" id="2231603"/>
    <lineage>
        <taxon>Eukaryota</taxon>
        <taxon>Fungi</taxon>
        <taxon>Dikarya</taxon>
        <taxon>Ascomycota</taxon>
        <taxon>Pezizomycotina</taxon>
        <taxon>Sordariomycetes</taxon>
        <taxon>Hypocreomycetidae</taxon>
        <taxon>Hypocreales</taxon>
        <taxon>Cordycipitaceae</taxon>
        <taxon>Akanthomyces</taxon>
    </lineage>
</organism>
<dbReference type="RefSeq" id="XP_056057878.1">
    <property type="nucleotide sequence ID" value="XM_056202033.1"/>
</dbReference>